<keyword evidence="1" id="KW-1133">Transmembrane helix</keyword>
<protein>
    <recommendedName>
        <fullName evidence="3">Transmembrane protein</fullName>
    </recommendedName>
</protein>
<dbReference type="VEuPathDB" id="TriTrypDB:TvY486_0702010"/>
<name>G0TY19_TRYVY</name>
<keyword evidence="1" id="KW-0812">Transmembrane</keyword>
<evidence type="ECO:0000256" key="1">
    <source>
        <dbReference type="SAM" id="Phobius"/>
    </source>
</evidence>
<gene>
    <name evidence="2" type="ORF">TVY486_0702010</name>
</gene>
<proteinExistence type="predicted"/>
<reference evidence="2" key="1">
    <citation type="journal article" date="2012" name="Proc. Natl. Acad. Sci. U.S.A.">
        <title>Antigenic diversity is generated by distinct evolutionary mechanisms in African trypanosome species.</title>
        <authorList>
            <person name="Jackson A.P."/>
            <person name="Berry A."/>
            <person name="Aslett M."/>
            <person name="Allison H.C."/>
            <person name="Burton P."/>
            <person name="Vavrova-Anderson J."/>
            <person name="Brown R."/>
            <person name="Browne H."/>
            <person name="Corton N."/>
            <person name="Hauser H."/>
            <person name="Gamble J."/>
            <person name="Gilderthorp R."/>
            <person name="Marcello L."/>
            <person name="McQuillan J."/>
            <person name="Otto T.D."/>
            <person name="Quail M.A."/>
            <person name="Sanders M.J."/>
            <person name="van Tonder A."/>
            <person name="Ginger M.L."/>
            <person name="Field M.C."/>
            <person name="Barry J.D."/>
            <person name="Hertz-Fowler C."/>
            <person name="Berriman M."/>
        </authorList>
    </citation>
    <scope>NUCLEOTIDE SEQUENCE</scope>
    <source>
        <strain evidence="2">Y486</strain>
    </source>
</reference>
<accession>G0TY19</accession>
<evidence type="ECO:0008006" key="3">
    <source>
        <dbReference type="Google" id="ProtNLM"/>
    </source>
</evidence>
<organism evidence="2">
    <name type="scientific">Trypanosoma vivax (strain Y486)</name>
    <dbReference type="NCBI Taxonomy" id="1055687"/>
    <lineage>
        <taxon>Eukaryota</taxon>
        <taxon>Discoba</taxon>
        <taxon>Euglenozoa</taxon>
        <taxon>Kinetoplastea</taxon>
        <taxon>Metakinetoplastina</taxon>
        <taxon>Trypanosomatida</taxon>
        <taxon>Trypanosomatidae</taxon>
        <taxon>Trypanosoma</taxon>
        <taxon>Duttonella</taxon>
    </lineage>
</organism>
<dbReference type="EMBL" id="HE573023">
    <property type="protein sequence ID" value="CCC48864.1"/>
    <property type="molecule type" value="Genomic_DNA"/>
</dbReference>
<keyword evidence="1" id="KW-0472">Membrane</keyword>
<feature type="transmembrane region" description="Helical" evidence="1">
    <location>
        <begin position="43"/>
        <end position="62"/>
    </location>
</feature>
<dbReference type="AlphaFoldDB" id="G0TY19"/>
<sequence length="140" mass="15469">MGDERLELGGMGSNFMAESCGVVAHGRPCVNDRLISRIRTSTIFLVALCALCVFFFFTFFVWCTPAGWDGVSSTVPCSTFSHPFYCVVCACGWPPLSLSVALLLFCVFRPDIHRLPLKFKPTCCASSCVCLCVQIYNERT</sequence>
<feature type="transmembrane region" description="Helical" evidence="1">
    <location>
        <begin position="82"/>
        <end position="108"/>
    </location>
</feature>
<evidence type="ECO:0000313" key="2">
    <source>
        <dbReference type="EMBL" id="CCC48864.1"/>
    </source>
</evidence>